<dbReference type="PROSITE" id="PS51257">
    <property type="entry name" value="PROKAR_LIPOPROTEIN"/>
    <property type="match status" value="1"/>
</dbReference>
<evidence type="ECO:0000313" key="2">
    <source>
        <dbReference type="EMBL" id="KFM66343.1"/>
    </source>
</evidence>
<sequence>MKTISSFWTALTILFSFFYSCKAVECYTCSVDFRSQKFELDNTCLFPKENDNKEKTRCSDASKFCKGVITRINGVFVQLQRTCESTCEVTCTDKGFGIDTSECTYCCNTSAVCGMAGYKSAGTMKDRELTILYYYCILL</sequence>
<dbReference type="AlphaFoldDB" id="A0A087TMK4"/>
<feature type="signal peptide" evidence="1">
    <location>
        <begin position="1"/>
        <end position="23"/>
    </location>
</feature>
<dbReference type="STRING" id="407821.A0A087TMK4"/>
<keyword evidence="1" id="KW-0732">Signal</keyword>
<reference evidence="2 3" key="1">
    <citation type="submission" date="2013-11" db="EMBL/GenBank/DDBJ databases">
        <title>Genome sequencing of Stegodyphus mimosarum.</title>
        <authorList>
            <person name="Bechsgaard J."/>
        </authorList>
    </citation>
    <scope>NUCLEOTIDE SEQUENCE [LARGE SCALE GENOMIC DNA]</scope>
</reference>
<keyword evidence="3" id="KW-1185">Reference proteome</keyword>
<dbReference type="EMBL" id="KK115910">
    <property type="protein sequence ID" value="KFM66343.1"/>
    <property type="molecule type" value="Genomic_DNA"/>
</dbReference>
<protein>
    <recommendedName>
        <fullName evidence="4">Snake toxin/toxin-like domain-containing protein</fullName>
    </recommendedName>
</protein>
<organism evidence="2 3">
    <name type="scientific">Stegodyphus mimosarum</name>
    <name type="common">African social velvet spider</name>
    <dbReference type="NCBI Taxonomy" id="407821"/>
    <lineage>
        <taxon>Eukaryota</taxon>
        <taxon>Metazoa</taxon>
        <taxon>Ecdysozoa</taxon>
        <taxon>Arthropoda</taxon>
        <taxon>Chelicerata</taxon>
        <taxon>Arachnida</taxon>
        <taxon>Araneae</taxon>
        <taxon>Araneomorphae</taxon>
        <taxon>Entelegynae</taxon>
        <taxon>Eresoidea</taxon>
        <taxon>Eresidae</taxon>
        <taxon>Stegodyphus</taxon>
    </lineage>
</organism>
<gene>
    <name evidence="2" type="ORF">X975_01321</name>
</gene>
<name>A0A087TMK4_STEMI</name>
<dbReference type="OMA" id="CESTCEV"/>
<feature type="chain" id="PRO_5001829806" description="Snake toxin/toxin-like domain-containing protein" evidence="1">
    <location>
        <begin position="24"/>
        <end position="139"/>
    </location>
</feature>
<dbReference type="OrthoDB" id="6410921at2759"/>
<proteinExistence type="predicted"/>
<dbReference type="Proteomes" id="UP000054359">
    <property type="component" value="Unassembled WGS sequence"/>
</dbReference>
<evidence type="ECO:0000313" key="3">
    <source>
        <dbReference type="Proteomes" id="UP000054359"/>
    </source>
</evidence>
<accession>A0A087TMK4</accession>
<evidence type="ECO:0008006" key="4">
    <source>
        <dbReference type="Google" id="ProtNLM"/>
    </source>
</evidence>
<feature type="non-terminal residue" evidence="2">
    <location>
        <position position="139"/>
    </location>
</feature>
<evidence type="ECO:0000256" key="1">
    <source>
        <dbReference type="SAM" id="SignalP"/>
    </source>
</evidence>